<dbReference type="EMBL" id="BMES01000001">
    <property type="protein sequence ID" value="GGH15735.1"/>
    <property type="molecule type" value="Genomic_DNA"/>
</dbReference>
<keyword evidence="7" id="KW-1185">Reference proteome</keyword>
<dbReference type="Gene3D" id="3.40.50.2300">
    <property type="match status" value="1"/>
</dbReference>
<keyword evidence="2" id="KW-0805">Transcription regulation</keyword>
<gene>
    <name evidence="6" type="ORF">GCM10007036_15920</name>
</gene>
<reference evidence="6" key="2">
    <citation type="submission" date="2020-09" db="EMBL/GenBank/DDBJ databases">
        <authorList>
            <person name="Sun Q."/>
            <person name="Zhou Y."/>
        </authorList>
    </citation>
    <scope>NUCLEOTIDE SEQUENCE</scope>
    <source>
        <strain evidence="6">CGMCC 1.12214</strain>
    </source>
</reference>
<keyword evidence="3" id="KW-0804">Transcription</keyword>
<dbReference type="RefSeq" id="WP_188517112.1">
    <property type="nucleotide sequence ID" value="NZ_BMES01000001.1"/>
</dbReference>
<dbReference type="PROSITE" id="PS50110">
    <property type="entry name" value="RESPONSE_REGULATORY"/>
    <property type="match status" value="1"/>
</dbReference>
<dbReference type="SUPFAM" id="SSF52172">
    <property type="entry name" value="CheY-like"/>
    <property type="match status" value="1"/>
</dbReference>
<evidence type="ECO:0000256" key="1">
    <source>
        <dbReference type="ARBA" id="ARBA00022553"/>
    </source>
</evidence>
<dbReference type="PANTHER" id="PTHR44591">
    <property type="entry name" value="STRESS RESPONSE REGULATOR PROTEIN 1"/>
    <property type="match status" value="1"/>
</dbReference>
<evidence type="ECO:0000256" key="3">
    <source>
        <dbReference type="ARBA" id="ARBA00023163"/>
    </source>
</evidence>
<keyword evidence="1 4" id="KW-0597">Phosphoprotein</keyword>
<dbReference type="GO" id="GO:0000160">
    <property type="term" value="P:phosphorelay signal transduction system"/>
    <property type="evidence" value="ECO:0007669"/>
    <property type="project" value="InterPro"/>
</dbReference>
<evidence type="ECO:0000313" key="6">
    <source>
        <dbReference type="EMBL" id="GGH15735.1"/>
    </source>
</evidence>
<dbReference type="Pfam" id="PF00072">
    <property type="entry name" value="Response_reg"/>
    <property type="match status" value="1"/>
</dbReference>
<dbReference type="SMART" id="SM00448">
    <property type="entry name" value="REC"/>
    <property type="match status" value="1"/>
</dbReference>
<feature type="domain" description="Response regulatory" evidence="5">
    <location>
        <begin position="7"/>
        <end position="123"/>
    </location>
</feature>
<dbReference type="AlphaFoldDB" id="A0A917I6E9"/>
<dbReference type="Proteomes" id="UP000603912">
    <property type="component" value="Unassembled WGS sequence"/>
</dbReference>
<dbReference type="InterPro" id="IPR050595">
    <property type="entry name" value="Bact_response_regulator"/>
</dbReference>
<sequence>MPEARKRVLVVDDDPTFRKIAERALTDEAVEVDTAEDGSVAIGKLGAAHFDLVIVDLEMPRTDGFGVIKHVRGDARTTTTPIIVITGKTNLSAIDKAYQLGASAFVSKPVNWRLLPFKVKDTLAQGPHAKPIR</sequence>
<evidence type="ECO:0000313" key="7">
    <source>
        <dbReference type="Proteomes" id="UP000603912"/>
    </source>
</evidence>
<proteinExistence type="predicted"/>
<name>A0A917I6E9_9HYPH</name>
<evidence type="ECO:0000259" key="5">
    <source>
        <dbReference type="PROSITE" id="PS50110"/>
    </source>
</evidence>
<reference evidence="6" key="1">
    <citation type="journal article" date="2014" name="Int. J. Syst. Evol. Microbiol.">
        <title>Complete genome sequence of Corynebacterium casei LMG S-19264T (=DSM 44701T), isolated from a smear-ripened cheese.</title>
        <authorList>
            <consortium name="US DOE Joint Genome Institute (JGI-PGF)"/>
            <person name="Walter F."/>
            <person name="Albersmeier A."/>
            <person name="Kalinowski J."/>
            <person name="Ruckert C."/>
        </authorList>
    </citation>
    <scope>NUCLEOTIDE SEQUENCE</scope>
    <source>
        <strain evidence="6">CGMCC 1.12214</strain>
    </source>
</reference>
<comment type="caution">
    <text evidence="6">The sequence shown here is derived from an EMBL/GenBank/DDBJ whole genome shotgun (WGS) entry which is preliminary data.</text>
</comment>
<organism evidence="6 7">
    <name type="scientific">Alsobacter metallidurans</name>
    <dbReference type="NCBI Taxonomy" id="340221"/>
    <lineage>
        <taxon>Bacteria</taxon>
        <taxon>Pseudomonadati</taxon>
        <taxon>Pseudomonadota</taxon>
        <taxon>Alphaproteobacteria</taxon>
        <taxon>Hyphomicrobiales</taxon>
        <taxon>Alsobacteraceae</taxon>
        <taxon>Alsobacter</taxon>
    </lineage>
</organism>
<accession>A0A917I6E9</accession>
<dbReference type="CDD" id="cd00156">
    <property type="entry name" value="REC"/>
    <property type="match status" value="1"/>
</dbReference>
<protein>
    <recommendedName>
        <fullName evidence="5">Response regulatory domain-containing protein</fullName>
    </recommendedName>
</protein>
<feature type="modified residue" description="4-aspartylphosphate" evidence="4">
    <location>
        <position position="56"/>
    </location>
</feature>
<evidence type="ECO:0000256" key="4">
    <source>
        <dbReference type="PROSITE-ProRule" id="PRU00169"/>
    </source>
</evidence>
<dbReference type="InterPro" id="IPR011006">
    <property type="entry name" value="CheY-like_superfamily"/>
</dbReference>
<dbReference type="PANTHER" id="PTHR44591:SF3">
    <property type="entry name" value="RESPONSE REGULATORY DOMAIN-CONTAINING PROTEIN"/>
    <property type="match status" value="1"/>
</dbReference>
<evidence type="ECO:0000256" key="2">
    <source>
        <dbReference type="ARBA" id="ARBA00023015"/>
    </source>
</evidence>
<dbReference type="InterPro" id="IPR001789">
    <property type="entry name" value="Sig_transdc_resp-reg_receiver"/>
</dbReference>